<dbReference type="GO" id="GO:0006508">
    <property type="term" value="P:proteolysis"/>
    <property type="evidence" value="ECO:0007669"/>
    <property type="project" value="UniProtKB-KW"/>
</dbReference>
<dbReference type="PANTHER" id="PTHR34858:SF1">
    <property type="entry name" value="CYSO-CYSTEINE PEPTIDASE"/>
    <property type="match status" value="1"/>
</dbReference>
<comment type="caution">
    <text evidence="7">The sequence shown here is derived from an EMBL/GenBank/DDBJ whole genome shotgun (WGS) entry which is preliminary data.</text>
</comment>
<evidence type="ECO:0000256" key="5">
    <source>
        <dbReference type="ARBA" id="ARBA00023049"/>
    </source>
</evidence>
<dbReference type="GO" id="GO:0008235">
    <property type="term" value="F:metalloexopeptidase activity"/>
    <property type="evidence" value="ECO:0007669"/>
    <property type="project" value="TreeGrafter"/>
</dbReference>
<name>A0A4R1BSG4_9ACTN</name>
<organism evidence="7 8">
    <name type="scientific">Rubrobacter taiwanensis</name>
    <dbReference type="NCBI Taxonomy" id="185139"/>
    <lineage>
        <taxon>Bacteria</taxon>
        <taxon>Bacillati</taxon>
        <taxon>Actinomycetota</taxon>
        <taxon>Rubrobacteria</taxon>
        <taxon>Rubrobacterales</taxon>
        <taxon>Rubrobacteraceae</taxon>
        <taxon>Rubrobacter</taxon>
    </lineage>
</organism>
<dbReference type="InterPro" id="IPR051929">
    <property type="entry name" value="VirAsm_ModProt"/>
</dbReference>
<sequence length="145" mass="17022">MGGRVRLALKIGQGDLRNIHRHAEEAYPEECAGALVGMDVGEVKIVVDVWRAENTHEEERSRRFLIRPEQVREFEERARERDMDVLGFYHSHPDHPAEPSEYDREHAWPYYSYVIASVTQEGVKDVKSWVLRDDRSGYEQEELVR</sequence>
<dbReference type="AlphaFoldDB" id="A0A4R1BSG4"/>
<evidence type="ECO:0000313" key="8">
    <source>
        <dbReference type="Proteomes" id="UP000295244"/>
    </source>
</evidence>
<dbReference type="FunFam" id="3.40.140.10:FF:000085">
    <property type="entry name" value="Mov34/MPN/PAD-1 family protein"/>
    <property type="match status" value="1"/>
</dbReference>
<dbReference type="SMART" id="SM00232">
    <property type="entry name" value="JAB_MPN"/>
    <property type="match status" value="1"/>
</dbReference>
<dbReference type="OrthoDB" id="3196553at2"/>
<evidence type="ECO:0000256" key="3">
    <source>
        <dbReference type="ARBA" id="ARBA00022801"/>
    </source>
</evidence>
<dbReference type="InterPro" id="IPR000555">
    <property type="entry name" value="JAMM/MPN+_dom"/>
</dbReference>
<dbReference type="PROSITE" id="PS50249">
    <property type="entry name" value="MPN"/>
    <property type="match status" value="1"/>
</dbReference>
<proteinExistence type="predicted"/>
<keyword evidence="3" id="KW-0378">Hydrolase</keyword>
<keyword evidence="2" id="KW-0479">Metal-binding</keyword>
<gene>
    <name evidence="7" type="ORF">E0L93_00705</name>
</gene>
<dbReference type="Pfam" id="PF14464">
    <property type="entry name" value="Prok-JAB"/>
    <property type="match status" value="1"/>
</dbReference>
<dbReference type="InterPro" id="IPR037518">
    <property type="entry name" value="MPN"/>
</dbReference>
<evidence type="ECO:0000256" key="4">
    <source>
        <dbReference type="ARBA" id="ARBA00022833"/>
    </source>
</evidence>
<dbReference type="CDD" id="cd08070">
    <property type="entry name" value="MPN_like"/>
    <property type="match status" value="1"/>
</dbReference>
<dbReference type="PANTHER" id="PTHR34858">
    <property type="entry name" value="CYSO-CYSTEINE PEPTIDASE"/>
    <property type="match status" value="1"/>
</dbReference>
<dbReference type="GO" id="GO:0008270">
    <property type="term" value="F:zinc ion binding"/>
    <property type="evidence" value="ECO:0007669"/>
    <property type="project" value="TreeGrafter"/>
</dbReference>
<evidence type="ECO:0000256" key="2">
    <source>
        <dbReference type="ARBA" id="ARBA00022723"/>
    </source>
</evidence>
<evidence type="ECO:0000259" key="6">
    <source>
        <dbReference type="PROSITE" id="PS50249"/>
    </source>
</evidence>
<keyword evidence="1" id="KW-0645">Protease</keyword>
<keyword evidence="8" id="KW-1185">Reference proteome</keyword>
<protein>
    <submittedName>
        <fullName evidence="7">M67 family peptidase</fullName>
    </submittedName>
</protein>
<dbReference type="InterPro" id="IPR028090">
    <property type="entry name" value="JAB_dom_prok"/>
</dbReference>
<keyword evidence="5" id="KW-0482">Metalloprotease</keyword>
<evidence type="ECO:0000313" key="7">
    <source>
        <dbReference type="EMBL" id="TCJ20779.1"/>
    </source>
</evidence>
<keyword evidence="4" id="KW-0862">Zinc</keyword>
<accession>A0A4R1BSG4</accession>
<dbReference type="SUPFAM" id="SSF102712">
    <property type="entry name" value="JAB1/MPN domain"/>
    <property type="match status" value="1"/>
</dbReference>
<dbReference type="Gene3D" id="3.40.140.10">
    <property type="entry name" value="Cytidine Deaminase, domain 2"/>
    <property type="match status" value="1"/>
</dbReference>
<feature type="domain" description="MPN" evidence="6">
    <location>
        <begin position="9"/>
        <end position="144"/>
    </location>
</feature>
<reference evidence="7 8" key="1">
    <citation type="submission" date="2019-03" db="EMBL/GenBank/DDBJ databases">
        <title>Whole genome sequence of a novel Rubrobacter taiwanensis strain, isolated from Yellowstone National Park.</title>
        <authorList>
            <person name="Freed S."/>
            <person name="Ramaley R.F."/>
            <person name="Kyndt J.A."/>
        </authorList>
    </citation>
    <scope>NUCLEOTIDE SEQUENCE [LARGE SCALE GENOMIC DNA]</scope>
    <source>
        <strain evidence="7 8">Yellowstone</strain>
    </source>
</reference>
<evidence type="ECO:0000256" key="1">
    <source>
        <dbReference type="ARBA" id="ARBA00022670"/>
    </source>
</evidence>
<dbReference type="EMBL" id="SKBU01000001">
    <property type="protein sequence ID" value="TCJ20779.1"/>
    <property type="molecule type" value="Genomic_DNA"/>
</dbReference>
<dbReference type="Proteomes" id="UP000295244">
    <property type="component" value="Unassembled WGS sequence"/>
</dbReference>